<dbReference type="AlphaFoldDB" id="A0A8H4R0L8"/>
<keyword evidence="6" id="KW-1185">Reference proteome</keyword>
<keyword evidence="3" id="KW-0949">S-adenosyl-L-methionine</keyword>
<reference evidence="5 6" key="1">
    <citation type="submission" date="2019-12" db="EMBL/GenBank/DDBJ databases">
        <authorList>
            <person name="Floudas D."/>
            <person name="Bentzer J."/>
            <person name="Ahren D."/>
            <person name="Johansson T."/>
            <person name="Persson P."/>
            <person name="Tunlid A."/>
        </authorList>
    </citation>
    <scope>NUCLEOTIDE SEQUENCE [LARGE SCALE GENOMIC DNA]</scope>
    <source>
        <strain evidence="5 6">CBS 102.39</strain>
    </source>
</reference>
<dbReference type="GO" id="GO:0016740">
    <property type="term" value="F:transferase activity"/>
    <property type="evidence" value="ECO:0007669"/>
    <property type="project" value="UniProtKB-KW"/>
</dbReference>
<comment type="caution">
    <text evidence="5">The sequence shown here is derived from an EMBL/GenBank/DDBJ whole genome shotgun (WGS) entry which is preliminary data.</text>
</comment>
<evidence type="ECO:0000256" key="2">
    <source>
        <dbReference type="ARBA" id="ARBA00022679"/>
    </source>
</evidence>
<evidence type="ECO:0000256" key="1">
    <source>
        <dbReference type="ARBA" id="ARBA00005179"/>
    </source>
</evidence>
<dbReference type="Gene3D" id="3.40.50.150">
    <property type="entry name" value="Vaccinia Virus protein VP39"/>
    <property type="match status" value="1"/>
</dbReference>
<dbReference type="PANTHER" id="PTHR35897:SF1">
    <property type="entry name" value="METHYLTRANSFERASE AUSD"/>
    <property type="match status" value="1"/>
</dbReference>
<evidence type="ECO:0000313" key="5">
    <source>
        <dbReference type="EMBL" id="KAF4621154.1"/>
    </source>
</evidence>
<dbReference type="InterPro" id="IPR029063">
    <property type="entry name" value="SAM-dependent_MTases_sf"/>
</dbReference>
<dbReference type="PANTHER" id="PTHR35897">
    <property type="entry name" value="METHYLTRANSFERASE AUSD"/>
    <property type="match status" value="1"/>
</dbReference>
<dbReference type="InterPro" id="IPR051654">
    <property type="entry name" value="Meroterpenoid_MTases"/>
</dbReference>
<evidence type="ECO:0000256" key="4">
    <source>
        <dbReference type="ARBA" id="ARBA00038314"/>
    </source>
</evidence>
<dbReference type="SUPFAM" id="SSF53335">
    <property type="entry name" value="S-adenosyl-L-methionine-dependent methyltransferases"/>
    <property type="match status" value="1"/>
</dbReference>
<organism evidence="5 6">
    <name type="scientific">Agrocybe pediades</name>
    <dbReference type="NCBI Taxonomy" id="84607"/>
    <lineage>
        <taxon>Eukaryota</taxon>
        <taxon>Fungi</taxon>
        <taxon>Dikarya</taxon>
        <taxon>Basidiomycota</taxon>
        <taxon>Agaricomycotina</taxon>
        <taxon>Agaricomycetes</taxon>
        <taxon>Agaricomycetidae</taxon>
        <taxon>Agaricales</taxon>
        <taxon>Agaricineae</taxon>
        <taxon>Strophariaceae</taxon>
        <taxon>Agrocybe</taxon>
    </lineage>
</organism>
<proteinExistence type="inferred from homology"/>
<accession>A0A8H4R0L8</accession>
<protein>
    <recommendedName>
        <fullName evidence="7">Methyltransferase domain-containing protein</fullName>
    </recommendedName>
</protein>
<evidence type="ECO:0000256" key="3">
    <source>
        <dbReference type="ARBA" id="ARBA00022691"/>
    </source>
</evidence>
<sequence>MATAYPSLELHDDDLVLTPETVTFLRNALGKDLTEEEITKILFEARSSAYKTMAFPCIRQFHFVSFFMQRNKIYPHIIEYAQKAPADKAPVVLDLGCCMGTDLRKLVQDGYPTNKTNTNVYGVDLLPDFVSEGYKLYRDGPETSTPTPIKFFADDIFTVPLTADGPIAEGTASSLKDLRGKIDILYAGALFHLFDEEKQFALAERLAVLINTKYSADRNNNEVIIFGRHIGSLEEKKAHRPSEFGGAFGHSPESWKELWETILSKQFGKDILKNTDIYVFKEDLIADSDNVFHKAWLWWSVTIRLPL</sequence>
<name>A0A8H4R0L8_9AGAR</name>
<evidence type="ECO:0000313" key="6">
    <source>
        <dbReference type="Proteomes" id="UP000521872"/>
    </source>
</evidence>
<comment type="similarity">
    <text evidence="4">Belongs to the class I-like SAM-binding methyltransferase superfamily.</text>
</comment>
<gene>
    <name evidence="5" type="ORF">D9613_000460</name>
</gene>
<dbReference type="EMBL" id="JAACJL010000015">
    <property type="protein sequence ID" value="KAF4621154.1"/>
    <property type="molecule type" value="Genomic_DNA"/>
</dbReference>
<dbReference type="Proteomes" id="UP000521872">
    <property type="component" value="Unassembled WGS sequence"/>
</dbReference>
<comment type="pathway">
    <text evidence="1">Secondary metabolite biosynthesis.</text>
</comment>
<evidence type="ECO:0008006" key="7">
    <source>
        <dbReference type="Google" id="ProtNLM"/>
    </source>
</evidence>
<keyword evidence="2" id="KW-0808">Transferase</keyword>